<accession>A0AAW5QY87</accession>
<proteinExistence type="predicted"/>
<sequence>MPLDIWLLFVPACFAINIYPGPNNMVALGNAARFGFGHAFVAALGRLPAFALMIALVAVGLGVVLSASETFFTALKWIGAAYLVWLGVKMVRAPVDIAALANAAAREPVGRLAGREFLVAATNPKAIVTFTAFFPQFLTPGGDYITQIALMGAAFIAFEAISIGVYAFAGGHVGRLAGTAARMRWVNRISGTALIGAGVLLALARRPETA</sequence>
<evidence type="ECO:0000256" key="4">
    <source>
        <dbReference type="ARBA" id="ARBA00022989"/>
    </source>
</evidence>
<dbReference type="PANTHER" id="PTHR30086">
    <property type="entry name" value="ARGININE EXPORTER PROTEIN ARGO"/>
    <property type="match status" value="1"/>
</dbReference>
<keyword evidence="3 6" id="KW-0812">Transmembrane</keyword>
<comment type="caution">
    <text evidence="7">The sequence shown here is derived from an EMBL/GenBank/DDBJ whole genome shotgun (WGS) entry which is preliminary data.</text>
</comment>
<keyword evidence="2" id="KW-1003">Cell membrane</keyword>
<dbReference type="PANTHER" id="PTHR30086:SF20">
    <property type="entry name" value="ARGININE EXPORTER PROTEIN ARGO-RELATED"/>
    <property type="match status" value="1"/>
</dbReference>
<evidence type="ECO:0000313" key="7">
    <source>
        <dbReference type="EMBL" id="MCT8972519.1"/>
    </source>
</evidence>
<name>A0AAW5QY87_9HYPH</name>
<evidence type="ECO:0000256" key="2">
    <source>
        <dbReference type="ARBA" id="ARBA00022475"/>
    </source>
</evidence>
<evidence type="ECO:0000256" key="3">
    <source>
        <dbReference type="ARBA" id="ARBA00022692"/>
    </source>
</evidence>
<dbReference type="InterPro" id="IPR001123">
    <property type="entry name" value="LeuE-type"/>
</dbReference>
<keyword evidence="4 6" id="KW-1133">Transmembrane helix</keyword>
<dbReference type="Pfam" id="PF01810">
    <property type="entry name" value="LysE"/>
    <property type="match status" value="1"/>
</dbReference>
<feature type="transmembrane region" description="Helical" evidence="6">
    <location>
        <begin position="185"/>
        <end position="204"/>
    </location>
</feature>
<evidence type="ECO:0000256" key="6">
    <source>
        <dbReference type="SAM" id="Phobius"/>
    </source>
</evidence>
<organism evidence="7 8">
    <name type="scientific">Microbaculum marinisediminis</name>
    <dbReference type="NCBI Taxonomy" id="2931392"/>
    <lineage>
        <taxon>Bacteria</taxon>
        <taxon>Pseudomonadati</taxon>
        <taxon>Pseudomonadota</taxon>
        <taxon>Alphaproteobacteria</taxon>
        <taxon>Hyphomicrobiales</taxon>
        <taxon>Tepidamorphaceae</taxon>
        <taxon>Microbaculum</taxon>
    </lineage>
</organism>
<evidence type="ECO:0000256" key="1">
    <source>
        <dbReference type="ARBA" id="ARBA00004651"/>
    </source>
</evidence>
<evidence type="ECO:0000256" key="5">
    <source>
        <dbReference type="ARBA" id="ARBA00023136"/>
    </source>
</evidence>
<dbReference type="PIRSF" id="PIRSF006324">
    <property type="entry name" value="LeuE"/>
    <property type="match status" value="1"/>
</dbReference>
<dbReference type="EMBL" id="JALIDZ010000005">
    <property type="protein sequence ID" value="MCT8972519.1"/>
    <property type="molecule type" value="Genomic_DNA"/>
</dbReference>
<keyword evidence="8" id="KW-1185">Reference proteome</keyword>
<evidence type="ECO:0000313" key="8">
    <source>
        <dbReference type="Proteomes" id="UP001320898"/>
    </source>
</evidence>
<dbReference type="AlphaFoldDB" id="A0AAW5QY87"/>
<feature type="transmembrane region" description="Helical" evidence="6">
    <location>
        <begin position="39"/>
        <end position="64"/>
    </location>
</feature>
<feature type="transmembrane region" description="Helical" evidence="6">
    <location>
        <begin position="71"/>
        <end position="88"/>
    </location>
</feature>
<gene>
    <name evidence="7" type="ORF">MUB46_11680</name>
</gene>
<feature type="transmembrane region" description="Helical" evidence="6">
    <location>
        <begin position="144"/>
        <end position="173"/>
    </location>
</feature>
<dbReference type="RefSeq" id="WP_261616102.1">
    <property type="nucleotide sequence ID" value="NZ_JALIDZ010000005.1"/>
</dbReference>
<reference evidence="7 8" key="1">
    <citation type="submission" date="2022-04" db="EMBL/GenBank/DDBJ databases">
        <authorList>
            <person name="Ye Y.-Q."/>
            <person name="Du Z.-J."/>
        </authorList>
    </citation>
    <scope>NUCLEOTIDE SEQUENCE [LARGE SCALE GENOMIC DNA]</scope>
    <source>
        <strain evidence="7 8">A6E488</strain>
    </source>
</reference>
<keyword evidence="5 6" id="KW-0472">Membrane</keyword>
<dbReference type="GO" id="GO:0015171">
    <property type="term" value="F:amino acid transmembrane transporter activity"/>
    <property type="evidence" value="ECO:0007669"/>
    <property type="project" value="TreeGrafter"/>
</dbReference>
<dbReference type="Proteomes" id="UP001320898">
    <property type="component" value="Unassembled WGS sequence"/>
</dbReference>
<dbReference type="GO" id="GO:0005886">
    <property type="term" value="C:plasma membrane"/>
    <property type="evidence" value="ECO:0007669"/>
    <property type="project" value="UniProtKB-SubCell"/>
</dbReference>
<protein>
    <submittedName>
        <fullName evidence="7">LysE family translocator</fullName>
    </submittedName>
</protein>
<comment type="subcellular location">
    <subcellularLocation>
        <location evidence="1">Cell membrane</location>
        <topology evidence="1">Multi-pass membrane protein</topology>
    </subcellularLocation>
</comment>